<accession>A0ABP0F2Q8</accession>
<evidence type="ECO:0000256" key="1">
    <source>
        <dbReference type="SAM" id="MobiDB-lite"/>
    </source>
</evidence>
<dbReference type="PANTHER" id="PTHR14938">
    <property type="entry name" value="HCLS1-ASSOCIATED PROTEIN X-1"/>
    <property type="match status" value="1"/>
</dbReference>
<dbReference type="Proteomes" id="UP001642483">
    <property type="component" value="Unassembled WGS sequence"/>
</dbReference>
<evidence type="ECO:0000313" key="2">
    <source>
        <dbReference type="EMBL" id="CAK8672557.1"/>
    </source>
</evidence>
<proteinExistence type="predicted"/>
<name>A0ABP0F2Q8_CLALP</name>
<feature type="region of interest" description="Disordered" evidence="1">
    <location>
        <begin position="115"/>
        <end position="137"/>
    </location>
</feature>
<dbReference type="InterPro" id="IPR017248">
    <property type="entry name" value="HAX-1"/>
</dbReference>
<protein>
    <recommendedName>
        <fullName evidence="4">HCLS1-associated protein X-1</fullName>
    </recommendedName>
</protein>
<evidence type="ECO:0000313" key="3">
    <source>
        <dbReference type="Proteomes" id="UP001642483"/>
    </source>
</evidence>
<dbReference type="PANTHER" id="PTHR14938:SF2">
    <property type="entry name" value="HCLS1-ASSOCIATED PROTEIN X-1"/>
    <property type="match status" value="1"/>
</dbReference>
<keyword evidence="3" id="KW-1185">Reference proteome</keyword>
<gene>
    <name evidence="2" type="ORF">CVLEPA_LOCUS2269</name>
</gene>
<dbReference type="EMBL" id="CAWYQH010000001">
    <property type="protein sequence ID" value="CAK8672557.1"/>
    <property type="molecule type" value="Genomic_DNA"/>
</dbReference>
<organism evidence="2 3">
    <name type="scientific">Clavelina lepadiformis</name>
    <name type="common">Light-bulb sea squirt</name>
    <name type="synonym">Ascidia lepadiformis</name>
    <dbReference type="NCBI Taxonomy" id="159417"/>
    <lineage>
        <taxon>Eukaryota</taxon>
        <taxon>Metazoa</taxon>
        <taxon>Chordata</taxon>
        <taxon>Tunicata</taxon>
        <taxon>Ascidiacea</taxon>
        <taxon>Aplousobranchia</taxon>
        <taxon>Clavelinidae</taxon>
        <taxon>Clavelina</taxon>
    </lineage>
</organism>
<evidence type="ECO:0008006" key="4">
    <source>
        <dbReference type="Google" id="ProtNLM"/>
    </source>
</evidence>
<feature type="compositionally biased region" description="Basic and acidic residues" evidence="1">
    <location>
        <begin position="227"/>
        <end position="244"/>
    </location>
</feature>
<sequence length="303" mass="35396">MGFGSLFDHLFHPHRGDNRDDDTFQSHWSGQSSFPDQHWFDDENENNENFDFHFQMDPFRDDDFFGLINKFMRKFHENADSFSSFQGNLNENIGDQRVQSYAGSKSLRDQILKPEFQHSNSNEPAPSAPRKDVTPYQPKMHTNFETVLEKFFNRSLYAPFLDKALPKVDQDLDSDIKKKGLDAVLKKHPEKSNENSSSVFTPDDKKLTRSYPFSNTRSMMQSRSMIRRSDGSMEERITRRDEHGNEETTIITQTPDGKRKTEIWNRDGQCQVLDNGEPQIISSYYPHSGIFRQVNSLLRDFFP</sequence>
<feature type="region of interest" description="Disordered" evidence="1">
    <location>
        <begin position="185"/>
        <end position="244"/>
    </location>
</feature>
<comment type="caution">
    <text evidence="2">The sequence shown here is derived from an EMBL/GenBank/DDBJ whole genome shotgun (WGS) entry which is preliminary data.</text>
</comment>
<reference evidence="2 3" key="1">
    <citation type="submission" date="2024-02" db="EMBL/GenBank/DDBJ databases">
        <authorList>
            <person name="Daric V."/>
            <person name="Darras S."/>
        </authorList>
    </citation>
    <scope>NUCLEOTIDE SEQUENCE [LARGE SCALE GENOMIC DNA]</scope>
</reference>